<dbReference type="SUPFAM" id="SSF54001">
    <property type="entry name" value="Cysteine proteinases"/>
    <property type="match status" value="1"/>
</dbReference>
<feature type="compositionally biased region" description="Low complexity" evidence="5">
    <location>
        <begin position="237"/>
        <end position="247"/>
    </location>
</feature>
<dbReference type="GO" id="GO:0008234">
    <property type="term" value="F:cysteine-type peptidase activity"/>
    <property type="evidence" value="ECO:0007669"/>
    <property type="project" value="UniProtKB-KW"/>
</dbReference>
<accession>A0A2G5B916</accession>
<dbReference type="EMBL" id="KZ303507">
    <property type="protein sequence ID" value="PIA15480.1"/>
    <property type="molecule type" value="Genomic_DNA"/>
</dbReference>
<evidence type="ECO:0000259" key="6">
    <source>
        <dbReference type="PROSITE" id="PS50600"/>
    </source>
</evidence>
<evidence type="ECO:0000313" key="8">
    <source>
        <dbReference type="Proteomes" id="UP000242474"/>
    </source>
</evidence>
<dbReference type="InterPro" id="IPR044613">
    <property type="entry name" value="Nep1/2-like"/>
</dbReference>
<keyword evidence="3" id="KW-0378">Hydrolase</keyword>
<feature type="region of interest" description="Disordered" evidence="5">
    <location>
        <begin position="184"/>
        <end position="272"/>
    </location>
</feature>
<dbReference type="PROSITE" id="PS50600">
    <property type="entry name" value="ULP_PROTEASE"/>
    <property type="match status" value="1"/>
</dbReference>
<dbReference type="InterPro" id="IPR003653">
    <property type="entry name" value="Peptidase_C48_C"/>
</dbReference>
<feature type="compositionally biased region" description="Basic and acidic residues" evidence="5">
    <location>
        <begin position="208"/>
        <end position="228"/>
    </location>
</feature>
<protein>
    <submittedName>
        <fullName evidence="7">Cysteine proteinase</fullName>
    </submittedName>
</protein>
<feature type="compositionally biased region" description="Basic and acidic residues" evidence="5">
    <location>
        <begin position="184"/>
        <end position="202"/>
    </location>
</feature>
<keyword evidence="4" id="KW-0788">Thiol protease</keyword>
<evidence type="ECO:0000313" key="7">
    <source>
        <dbReference type="EMBL" id="PIA15480.1"/>
    </source>
</evidence>
<evidence type="ECO:0000256" key="5">
    <source>
        <dbReference type="SAM" id="MobiDB-lite"/>
    </source>
</evidence>
<evidence type="ECO:0000256" key="2">
    <source>
        <dbReference type="ARBA" id="ARBA00022670"/>
    </source>
</evidence>
<dbReference type="Gene3D" id="3.40.395.10">
    <property type="entry name" value="Adenoviral Proteinase, Chain A"/>
    <property type="match status" value="1"/>
</dbReference>
<gene>
    <name evidence="7" type="ORF">COEREDRAFT_82021</name>
</gene>
<evidence type="ECO:0000256" key="1">
    <source>
        <dbReference type="ARBA" id="ARBA00005234"/>
    </source>
</evidence>
<dbReference type="STRING" id="763665.A0A2G5B916"/>
<feature type="domain" description="Ubiquitin-like protease family profile" evidence="6">
    <location>
        <begin position="13"/>
        <end position="171"/>
    </location>
</feature>
<dbReference type="PANTHER" id="PTHR46468:SF1">
    <property type="entry name" value="SENTRIN-SPECIFIC PROTEASE 8"/>
    <property type="match status" value="1"/>
</dbReference>
<dbReference type="AlphaFoldDB" id="A0A2G5B916"/>
<name>A0A2G5B916_COERN</name>
<dbReference type="Proteomes" id="UP000242474">
    <property type="component" value="Unassembled WGS sequence"/>
</dbReference>
<dbReference type="GO" id="GO:0019784">
    <property type="term" value="F:deNEDDylase activity"/>
    <property type="evidence" value="ECO:0007669"/>
    <property type="project" value="InterPro"/>
</dbReference>
<dbReference type="GO" id="GO:0000338">
    <property type="term" value="P:protein deneddylation"/>
    <property type="evidence" value="ECO:0007669"/>
    <property type="project" value="TreeGrafter"/>
</dbReference>
<dbReference type="InterPro" id="IPR038765">
    <property type="entry name" value="Papain-like_cys_pep_sf"/>
</dbReference>
<sequence length="398" mass="46167">MTTDAIVLDFENAEVRSSDFESLKPEGWLTGEIINFYWTFLERREFRTEPSVLFLGTYTAYRIANAESAIVTDNISIQLSDELSQREVILIPLNHKSHWSLLVYCRLTRTFYHYDSISKHNRNFAERAAGRFLRVLETKSKEGFYFKSMQTPQQNNDYDCGIYVLTIAEELARRFINNKRKSISKKEIKSVSSTRRDQRFSDKLPTQRKNDTYNRHSAARDFTEDVIRNRTITPAMSAAHIQQQSHSQPPPQRRNHSTPPISRVPVSANIPTSPGRALASDLLMPKFRKPFSVFHSPFVAMTRTNTSEFYTPEQILKGGGSNTCEELVGGANSKGSSRLREERLKMEEIMLEKAGLPRDFWLVTVEDIEYPHCMRRRMRSLILDLQRQQTHKSWSTRV</sequence>
<dbReference type="OrthoDB" id="5065855at2759"/>
<reference evidence="7 8" key="1">
    <citation type="journal article" date="2015" name="Genome Biol. Evol.">
        <title>Phylogenomic analyses indicate that early fungi evolved digesting cell walls of algal ancestors of land plants.</title>
        <authorList>
            <person name="Chang Y."/>
            <person name="Wang S."/>
            <person name="Sekimoto S."/>
            <person name="Aerts A.L."/>
            <person name="Choi C."/>
            <person name="Clum A."/>
            <person name="LaButti K.M."/>
            <person name="Lindquist E.A."/>
            <person name="Yee Ngan C."/>
            <person name="Ohm R.A."/>
            <person name="Salamov A.A."/>
            <person name="Grigoriev I.V."/>
            <person name="Spatafora J.W."/>
            <person name="Berbee M.L."/>
        </authorList>
    </citation>
    <scope>NUCLEOTIDE SEQUENCE [LARGE SCALE GENOMIC DNA]</scope>
    <source>
        <strain evidence="7 8">NRRL 1564</strain>
    </source>
</reference>
<keyword evidence="2" id="KW-0645">Protease</keyword>
<organism evidence="7 8">
    <name type="scientific">Coemansia reversa (strain ATCC 12441 / NRRL 1564)</name>
    <dbReference type="NCBI Taxonomy" id="763665"/>
    <lineage>
        <taxon>Eukaryota</taxon>
        <taxon>Fungi</taxon>
        <taxon>Fungi incertae sedis</taxon>
        <taxon>Zoopagomycota</taxon>
        <taxon>Kickxellomycotina</taxon>
        <taxon>Kickxellomycetes</taxon>
        <taxon>Kickxellales</taxon>
        <taxon>Kickxellaceae</taxon>
        <taxon>Coemansia</taxon>
    </lineage>
</organism>
<evidence type="ECO:0000256" key="3">
    <source>
        <dbReference type="ARBA" id="ARBA00022801"/>
    </source>
</evidence>
<keyword evidence="8" id="KW-1185">Reference proteome</keyword>
<evidence type="ECO:0000256" key="4">
    <source>
        <dbReference type="ARBA" id="ARBA00022807"/>
    </source>
</evidence>
<proteinExistence type="inferred from homology"/>
<dbReference type="GO" id="GO:0006508">
    <property type="term" value="P:proteolysis"/>
    <property type="evidence" value="ECO:0007669"/>
    <property type="project" value="UniProtKB-KW"/>
</dbReference>
<dbReference type="PANTHER" id="PTHR46468">
    <property type="entry name" value="SENTRIN-SPECIFIC PROTEASE 8"/>
    <property type="match status" value="1"/>
</dbReference>
<dbReference type="Pfam" id="PF02902">
    <property type="entry name" value="Peptidase_C48"/>
    <property type="match status" value="1"/>
</dbReference>
<comment type="similarity">
    <text evidence="1">Belongs to the peptidase C48 family.</text>
</comment>